<keyword evidence="3 6" id="KW-0479">Metal-binding</keyword>
<organism evidence="10 11">
    <name type="scientific">Malassezia vespertilionis</name>
    <dbReference type="NCBI Taxonomy" id="2020962"/>
    <lineage>
        <taxon>Eukaryota</taxon>
        <taxon>Fungi</taxon>
        <taxon>Dikarya</taxon>
        <taxon>Basidiomycota</taxon>
        <taxon>Ustilaginomycotina</taxon>
        <taxon>Malasseziomycetes</taxon>
        <taxon>Malasseziales</taxon>
        <taxon>Malasseziaceae</taxon>
        <taxon>Malassezia</taxon>
    </lineage>
</organism>
<gene>
    <name evidence="10" type="ORF">MVES_001543</name>
</gene>
<dbReference type="InterPro" id="IPR033740">
    <property type="entry name" value="Pept_M24B"/>
</dbReference>
<proteinExistence type="inferred from homology"/>
<evidence type="ECO:0000256" key="3">
    <source>
        <dbReference type="ARBA" id="ARBA00022723"/>
    </source>
</evidence>
<name>A0A2N1JCG5_9BASI</name>
<feature type="domain" description="Peptidase M24" evidence="7">
    <location>
        <begin position="342"/>
        <end position="557"/>
    </location>
</feature>
<evidence type="ECO:0000256" key="5">
    <source>
        <dbReference type="ARBA" id="ARBA00023211"/>
    </source>
</evidence>
<dbReference type="InterPro" id="IPR036005">
    <property type="entry name" value="Creatinase/aminopeptidase-like"/>
</dbReference>
<dbReference type="GO" id="GO:0046872">
    <property type="term" value="F:metal ion binding"/>
    <property type="evidence" value="ECO:0007669"/>
    <property type="project" value="UniProtKB-KW"/>
</dbReference>
<sequence>MGCLASRPSAAPALDEKRTLLDAYAADKPSHTPVDTTSRLAALRACMDEAGVQAYIVPSEDAHASEYAAECDQRLAYVSGFTGSSGTVVIFGDSAHLFTDGRYHIQAAQQLDMHWTLHKVGEPGVQEWPAWLASNLDGAQAGVDATVISYTLATKVASMLAECGSGVTYTANLVDQVWRDRPKPSRAPVYVHEMKYAGVSSESKICDVRTWMQSKKENNAYVLSSLDQVAWLLNVRGASVPCNPVFPSYMIVTPDQAALFVDEALLLGETCAYLAAIPVSVHAYGDVFDWIAALSSAGTRFYFDEKASAALVRAAEQSFVLLPPDNPLAMAKARKNPTELNGMRNAYLRDGAAWARWAAWLEEQIVVHGKHIDERTAADAFATIRAQDPLYAGMQAYDAISATGANAALPHYETPRDGAPIINRMSPYLNDSGAQYHDGTIDTTRTVHFGTPTSQQKRAFTRVLQGHIALASARFPEGTTGVQLDMLARAPLFRDGYNYMHGTGHGVGSFLNVHEGPCAFSAKSSVPLQEGITLSDEPGFYEEGQFGIRIESILAVQSCETYRDFGRFYEFELLTRVPIQRKMIDFAMLSPVEVQWLQWHNAMVRDAVLPLVRKDPRAANWLRRQ</sequence>
<dbReference type="FunFam" id="3.40.350.10:FF:000003">
    <property type="entry name" value="Xaa-pro aminopeptidase P"/>
    <property type="match status" value="1"/>
</dbReference>
<dbReference type="EMBL" id="KZ454989">
    <property type="protein sequence ID" value="PKI84223.1"/>
    <property type="molecule type" value="Genomic_DNA"/>
</dbReference>
<dbReference type="InterPro" id="IPR032416">
    <property type="entry name" value="Peptidase_M24_C"/>
</dbReference>
<dbReference type="Pfam" id="PF00557">
    <property type="entry name" value="Peptidase_M24"/>
    <property type="match status" value="1"/>
</dbReference>
<dbReference type="OrthoDB" id="9995434at2759"/>
<accession>A0A2N1JCG5</accession>
<dbReference type="FunFam" id="3.90.230.10:FF:000009">
    <property type="entry name" value="xaa-Pro aminopeptidase 2"/>
    <property type="match status" value="1"/>
</dbReference>
<dbReference type="SUPFAM" id="SSF55920">
    <property type="entry name" value="Creatinase/aminopeptidase"/>
    <property type="match status" value="1"/>
</dbReference>
<evidence type="ECO:0000259" key="9">
    <source>
        <dbReference type="Pfam" id="PF16188"/>
    </source>
</evidence>
<dbReference type="InterPro" id="IPR000994">
    <property type="entry name" value="Pept_M24"/>
</dbReference>
<dbReference type="Gene3D" id="3.90.230.10">
    <property type="entry name" value="Creatinase/methionine aminopeptidase superfamily"/>
    <property type="match status" value="1"/>
</dbReference>
<dbReference type="CDD" id="cd01085">
    <property type="entry name" value="APP"/>
    <property type="match status" value="1"/>
</dbReference>
<dbReference type="InterPro" id="IPR050422">
    <property type="entry name" value="X-Pro_aminopeptidase_P"/>
</dbReference>
<dbReference type="Pfam" id="PF16188">
    <property type="entry name" value="Peptidase_M24_C"/>
    <property type="match status" value="1"/>
</dbReference>
<dbReference type="Gene3D" id="3.40.350.10">
    <property type="entry name" value="Creatinase/prolidase N-terminal domain"/>
    <property type="match status" value="2"/>
</dbReference>
<dbReference type="SUPFAM" id="SSF53092">
    <property type="entry name" value="Creatinase/prolidase N-terminal domain"/>
    <property type="match status" value="1"/>
</dbReference>
<evidence type="ECO:0000259" key="7">
    <source>
        <dbReference type="Pfam" id="PF00557"/>
    </source>
</evidence>
<reference evidence="10 11" key="1">
    <citation type="submission" date="2017-10" db="EMBL/GenBank/DDBJ databases">
        <title>A novel species of cold-tolerant Malassezia isolated from bats.</title>
        <authorList>
            <person name="Lorch J.M."/>
            <person name="Palmer J.M."/>
            <person name="Vanderwolf K.J."/>
            <person name="Schmidt K.Z."/>
            <person name="Verant M.L."/>
            <person name="Weller T.J."/>
            <person name="Blehert D.S."/>
        </authorList>
    </citation>
    <scope>NUCLEOTIDE SEQUENCE [LARGE SCALE GENOMIC DNA]</scope>
    <source>
        <strain evidence="10 11">NWHC:44797-103</strain>
    </source>
</reference>
<dbReference type="InterPro" id="IPR029149">
    <property type="entry name" value="Creatin/AminoP/Spt16_N"/>
</dbReference>
<dbReference type="Pfam" id="PF01321">
    <property type="entry name" value="Creatinase_N"/>
    <property type="match status" value="1"/>
</dbReference>
<dbReference type="InterPro" id="IPR001131">
    <property type="entry name" value="Peptidase_M24B_aminopep-P_CS"/>
</dbReference>
<keyword evidence="11" id="KW-1185">Reference proteome</keyword>
<comment type="cofactor">
    <cofactor evidence="1">
        <name>Mn(2+)</name>
        <dbReference type="ChEBI" id="CHEBI:29035"/>
    </cofactor>
</comment>
<comment type="similarity">
    <text evidence="2 6">Belongs to the peptidase M24B family.</text>
</comment>
<dbReference type="Pfam" id="PF16189">
    <property type="entry name" value="Creatinase_N_2"/>
    <property type="match status" value="1"/>
</dbReference>
<protein>
    <recommendedName>
        <fullName evidence="12">Fra1p</fullName>
    </recommendedName>
</protein>
<evidence type="ECO:0000313" key="10">
    <source>
        <dbReference type="EMBL" id="PKI84223.1"/>
    </source>
</evidence>
<evidence type="ECO:0000256" key="2">
    <source>
        <dbReference type="ARBA" id="ARBA00008766"/>
    </source>
</evidence>
<dbReference type="Proteomes" id="UP000232875">
    <property type="component" value="Unassembled WGS sequence"/>
</dbReference>
<keyword evidence="4" id="KW-0378">Hydrolase</keyword>
<evidence type="ECO:0000313" key="11">
    <source>
        <dbReference type="Proteomes" id="UP000232875"/>
    </source>
</evidence>
<feature type="domain" description="Peptidase M24 C-terminal" evidence="9">
    <location>
        <begin position="568"/>
        <end position="625"/>
    </location>
</feature>
<dbReference type="GO" id="GO:0070006">
    <property type="term" value="F:metalloaminopeptidase activity"/>
    <property type="evidence" value="ECO:0007669"/>
    <property type="project" value="InterPro"/>
</dbReference>
<evidence type="ECO:0000256" key="6">
    <source>
        <dbReference type="RuleBase" id="RU000590"/>
    </source>
</evidence>
<dbReference type="PANTHER" id="PTHR43763:SF17">
    <property type="entry name" value="AMINOPEPTIDASE P, CYTOPLASMIC-RELATED"/>
    <property type="match status" value="1"/>
</dbReference>
<evidence type="ECO:0000256" key="1">
    <source>
        <dbReference type="ARBA" id="ARBA00001936"/>
    </source>
</evidence>
<evidence type="ECO:0008006" key="12">
    <source>
        <dbReference type="Google" id="ProtNLM"/>
    </source>
</evidence>
<dbReference type="PANTHER" id="PTHR43763">
    <property type="entry name" value="XAA-PRO AMINOPEPTIDASE 1"/>
    <property type="match status" value="1"/>
</dbReference>
<evidence type="ECO:0000259" key="8">
    <source>
        <dbReference type="Pfam" id="PF01321"/>
    </source>
</evidence>
<dbReference type="InterPro" id="IPR000587">
    <property type="entry name" value="Creatinase_N"/>
</dbReference>
<dbReference type="PROSITE" id="PS00491">
    <property type="entry name" value="PROLINE_PEPTIDASE"/>
    <property type="match status" value="1"/>
</dbReference>
<dbReference type="AlphaFoldDB" id="A0A2N1JCG5"/>
<keyword evidence="5" id="KW-0464">Manganese</keyword>
<evidence type="ECO:0000256" key="4">
    <source>
        <dbReference type="ARBA" id="ARBA00022801"/>
    </source>
</evidence>
<dbReference type="STRING" id="2020962.A0A2N1JCG5"/>
<feature type="domain" description="Creatinase N-terminal" evidence="8">
    <location>
        <begin position="39"/>
        <end position="161"/>
    </location>
</feature>